<dbReference type="AlphaFoldDB" id="A0A6A6ZR48"/>
<keyword evidence="4" id="KW-1185">Reference proteome</keyword>
<evidence type="ECO:0000256" key="2">
    <source>
        <dbReference type="SAM" id="Phobius"/>
    </source>
</evidence>
<dbReference type="Proteomes" id="UP000799424">
    <property type="component" value="Unassembled WGS sequence"/>
</dbReference>
<evidence type="ECO:0000313" key="4">
    <source>
        <dbReference type="Proteomes" id="UP000799424"/>
    </source>
</evidence>
<evidence type="ECO:0008006" key="5">
    <source>
        <dbReference type="Google" id="ProtNLM"/>
    </source>
</evidence>
<sequence>MGVQATPQEAAPAYDDVFGDHPVNRFPASGSTSYAVVAQDDDVELGGHTHAHESSSSSNTPPPASQPESLAQTIAGVFKPKPHAHCEQCDVQFAARQRRENERHCCNMVAATFMVAFVCAFLFGTIITSIVYRHKRR</sequence>
<dbReference type="EMBL" id="MU006233">
    <property type="protein sequence ID" value="KAF2822914.1"/>
    <property type="molecule type" value="Genomic_DNA"/>
</dbReference>
<keyword evidence="2" id="KW-0472">Membrane</keyword>
<keyword evidence="2" id="KW-0812">Transmembrane</keyword>
<name>A0A6A6ZR48_9PLEO</name>
<dbReference type="OrthoDB" id="4506934at2759"/>
<protein>
    <recommendedName>
        <fullName evidence="5">LITAF domain-containing protein</fullName>
    </recommendedName>
</protein>
<keyword evidence="2" id="KW-1133">Transmembrane helix</keyword>
<gene>
    <name evidence="3" type="ORF">CC86DRAFT_73718</name>
</gene>
<proteinExistence type="predicted"/>
<feature type="region of interest" description="Disordered" evidence="1">
    <location>
        <begin position="1"/>
        <end position="71"/>
    </location>
</feature>
<evidence type="ECO:0000256" key="1">
    <source>
        <dbReference type="SAM" id="MobiDB-lite"/>
    </source>
</evidence>
<organism evidence="3 4">
    <name type="scientific">Ophiobolus disseminans</name>
    <dbReference type="NCBI Taxonomy" id="1469910"/>
    <lineage>
        <taxon>Eukaryota</taxon>
        <taxon>Fungi</taxon>
        <taxon>Dikarya</taxon>
        <taxon>Ascomycota</taxon>
        <taxon>Pezizomycotina</taxon>
        <taxon>Dothideomycetes</taxon>
        <taxon>Pleosporomycetidae</taxon>
        <taxon>Pleosporales</taxon>
        <taxon>Pleosporineae</taxon>
        <taxon>Phaeosphaeriaceae</taxon>
        <taxon>Ophiobolus</taxon>
    </lineage>
</organism>
<reference evidence="3" key="1">
    <citation type="journal article" date="2020" name="Stud. Mycol.">
        <title>101 Dothideomycetes genomes: a test case for predicting lifestyles and emergence of pathogens.</title>
        <authorList>
            <person name="Haridas S."/>
            <person name="Albert R."/>
            <person name="Binder M."/>
            <person name="Bloem J."/>
            <person name="Labutti K."/>
            <person name="Salamov A."/>
            <person name="Andreopoulos B."/>
            <person name="Baker S."/>
            <person name="Barry K."/>
            <person name="Bills G."/>
            <person name="Bluhm B."/>
            <person name="Cannon C."/>
            <person name="Castanera R."/>
            <person name="Culley D."/>
            <person name="Daum C."/>
            <person name="Ezra D."/>
            <person name="Gonzalez J."/>
            <person name="Henrissat B."/>
            <person name="Kuo A."/>
            <person name="Liang C."/>
            <person name="Lipzen A."/>
            <person name="Lutzoni F."/>
            <person name="Magnuson J."/>
            <person name="Mondo S."/>
            <person name="Nolan M."/>
            <person name="Ohm R."/>
            <person name="Pangilinan J."/>
            <person name="Park H.-J."/>
            <person name="Ramirez L."/>
            <person name="Alfaro M."/>
            <person name="Sun H."/>
            <person name="Tritt A."/>
            <person name="Yoshinaga Y."/>
            <person name="Zwiers L.-H."/>
            <person name="Turgeon B."/>
            <person name="Goodwin S."/>
            <person name="Spatafora J."/>
            <person name="Crous P."/>
            <person name="Grigoriev I."/>
        </authorList>
    </citation>
    <scope>NUCLEOTIDE SEQUENCE</scope>
    <source>
        <strain evidence="3">CBS 113818</strain>
    </source>
</reference>
<accession>A0A6A6ZR48</accession>
<evidence type="ECO:0000313" key="3">
    <source>
        <dbReference type="EMBL" id="KAF2822914.1"/>
    </source>
</evidence>
<feature type="transmembrane region" description="Helical" evidence="2">
    <location>
        <begin position="108"/>
        <end position="132"/>
    </location>
</feature>